<gene>
    <name evidence="1" type="ORF">PZA18_22605</name>
</gene>
<proteinExistence type="predicted"/>
<reference evidence="1" key="1">
    <citation type="submission" date="2023-03" db="EMBL/GenBank/DDBJ databases">
        <title>Chitinimonas shenzhenensis gen. nov., sp. nov., a novel member of family Burkholderiaceae isolated from activated sludge collected in Shen Zhen, China.</title>
        <authorList>
            <person name="Wang X."/>
        </authorList>
    </citation>
    <scope>NUCLEOTIDE SEQUENCE</scope>
    <source>
        <strain evidence="1">DQS-5</strain>
    </source>
</reference>
<dbReference type="Pfam" id="PF14081">
    <property type="entry name" value="DUF4262"/>
    <property type="match status" value="1"/>
</dbReference>
<sequence>MSVQDNIQKHIETMGHSIIGVDAEEDEPPFAYTIGLTETYDHPEILVFCLDADSAKIILNNVISEIEDGEVLSDGMYLSRMANLPIAFKAIPFDAAKEFACQAVYRYEDSPFTPQFLQLVLPDQEGKFPWDRDYSEEMREMQPELWSVTRH</sequence>
<evidence type="ECO:0000313" key="1">
    <source>
        <dbReference type="EMBL" id="MDK2126841.1"/>
    </source>
</evidence>
<evidence type="ECO:0000313" key="2">
    <source>
        <dbReference type="Proteomes" id="UP001172778"/>
    </source>
</evidence>
<dbReference type="InterPro" id="IPR025358">
    <property type="entry name" value="DUF4262"/>
</dbReference>
<name>A0ABT7E3F6_9NEIS</name>
<dbReference type="Proteomes" id="UP001172778">
    <property type="component" value="Unassembled WGS sequence"/>
</dbReference>
<protein>
    <submittedName>
        <fullName evidence="1">DUF4262 domain-containing protein</fullName>
    </submittedName>
</protein>
<keyword evidence="2" id="KW-1185">Reference proteome</keyword>
<dbReference type="RefSeq" id="WP_284103163.1">
    <property type="nucleotide sequence ID" value="NZ_JARRAF010000055.1"/>
</dbReference>
<accession>A0ABT7E3F6</accession>
<organism evidence="1 2">
    <name type="scientific">Parachitinimonas caeni</name>
    <dbReference type="NCBI Taxonomy" id="3031301"/>
    <lineage>
        <taxon>Bacteria</taxon>
        <taxon>Pseudomonadati</taxon>
        <taxon>Pseudomonadota</taxon>
        <taxon>Betaproteobacteria</taxon>
        <taxon>Neisseriales</taxon>
        <taxon>Chitinibacteraceae</taxon>
        <taxon>Parachitinimonas</taxon>
    </lineage>
</organism>
<dbReference type="EMBL" id="JARRAF010000055">
    <property type="protein sequence ID" value="MDK2126841.1"/>
    <property type="molecule type" value="Genomic_DNA"/>
</dbReference>
<comment type="caution">
    <text evidence="1">The sequence shown here is derived from an EMBL/GenBank/DDBJ whole genome shotgun (WGS) entry which is preliminary data.</text>
</comment>